<name>A0ACB5SKS9_9PEZI</name>
<gene>
    <name evidence="1" type="primary">g7858</name>
    <name evidence="1" type="ORF">NpPPO83_00007858</name>
</gene>
<accession>A0ACB5SKS9</accession>
<keyword evidence="1" id="KW-0378">Hydrolase</keyword>
<feature type="non-terminal residue" evidence="1">
    <location>
        <position position="860"/>
    </location>
</feature>
<protein>
    <submittedName>
        <fullName evidence="1">Glycosyl hydrolase family 65 central catalytic domain-containing protein</fullName>
    </submittedName>
</protein>
<comment type="caution">
    <text evidence="1">The sequence shown here is derived from an EMBL/GenBank/DDBJ whole genome shotgun (WGS) entry which is preliminary data.</text>
</comment>
<sequence>MKLGFLPLILLVEAVGAAGPFDLPAEFVSWDDSTNTLTSTRPFPGSYQAWIPQSNGYIGLGQASLGPFYEASANNDTEGWMLFSPRQTFATVVGFWDAEPSGDSVISGIPHFTDLLVEACGSVLNGSVDVSQISGFSSSISFTSGLATWSYAWAPAGCAGNASLNIHYESFLSTDKRQLAAVKLSVSSSHALEIGVVDVLDGRSANRTTLAEKKALPESNSIMAAVHPTGLQNVAAYVRSTVTGAGQASRSETQNGTSTISQHYRLRLTPNTEATVFKYVGIASTDHFPAAAYSLATTTALTAPSQGWPALLSAHSAHIATLTHANHVADFRDPTTHTLPSDPTIRALQITAKASAYYLYTSLLPAGSPGAASSIAVGGLTTEAYGGKVFWDADVFVAPAVMGAVPALGRGFGAYRVARAAQAARNTARHGLRAGSMLFPWTSGREGECYNITAPCVMYEYHLNADVALALVMARNTSGDVGWFGEGAEAVVDGVAMGLGEVLSWYAENGTWGIEVMTDADEYYMFVSDGAFTDAAVSVTLEIASNLRRAAGKPLEENWVNMTENMQIPTSESGVVMEFRDMWNDLVSKQADVILMDYPFDYRRNFSLEKRRLAMDYYSVRQDRNGPAMTYALYAISANSLSESGCSFWTFLKKSFEPYIRAPWYQFSEQQLDDPAANGGTNPAFPFLTGHGGFLQVMTAGFLGLRVTDEHLVLNPSLPPQLSHFRAPIQFYNGAVIACTMNATHTTITRRDARLHSAFALAPDRYGATPMPITLGRAANTTHPTLRLHINETATVPNRAYHTTTTLPHNLLQCRRARSPAPHLPGQFPLAAVDGSAGTAWQPARGDAPAALVVALPPPP</sequence>
<evidence type="ECO:0000313" key="2">
    <source>
        <dbReference type="Proteomes" id="UP001165186"/>
    </source>
</evidence>
<dbReference type="Proteomes" id="UP001165186">
    <property type="component" value="Unassembled WGS sequence"/>
</dbReference>
<organism evidence="1 2">
    <name type="scientific">Neofusicoccum parvum</name>
    <dbReference type="NCBI Taxonomy" id="310453"/>
    <lineage>
        <taxon>Eukaryota</taxon>
        <taxon>Fungi</taxon>
        <taxon>Dikarya</taxon>
        <taxon>Ascomycota</taxon>
        <taxon>Pezizomycotina</taxon>
        <taxon>Dothideomycetes</taxon>
        <taxon>Dothideomycetes incertae sedis</taxon>
        <taxon>Botryosphaeriales</taxon>
        <taxon>Botryosphaeriaceae</taxon>
        <taxon>Neofusicoccum</taxon>
    </lineage>
</organism>
<reference evidence="1" key="1">
    <citation type="submission" date="2024-09" db="EMBL/GenBank/DDBJ databases">
        <title>Draft Genome Sequences of Neofusicoccum parvum.</title>
        <authorList>
            <person name="Ashida A."/>
            <person name="Camagna M."/>
            <person name="Tanaka A."/>
            <person name="Takemoto D."/>
        </authorList>
    </citation>
    <scope>NUCLEOTIDE SEQUENCE</scope>
    <source>
        <strain evidence="1">PPO83</strain>
    </source>
</reference>
<evidence type="ECO:0000313" key="1">
    <source>
        <dbReference type="EMBL" id="GME45719.1"/>
    </source>
</evidence>
<dbReference type="EMBL" id="BSXG01000120">
    <property type="protein sequence ID" value="GME45719.1"/>
    <property type="molecule type" value="Genomic_DNA"/>
</dbReference>
<proteinExistence type="predicted"/>
<keyword evidence="2" id="KW-1185">Reference proteome</keyword>